<dbReference type="PROSITE" id="PS50222">
    <property type="entry name" value="EF_HAND_2"/>
    <property type="match status" value="3"/>
</dbReference>
<dbReference type="SMART" id="SM00054">
    <property type="entry name" value="EFh"/>
    <property type="match status" value="3"/>
</dbReference>
<dbReference type="CDD" id="cd00051">
    <property type="entry name" value="EFh"/>
    <property type="match status" value="2"/>
</dbReference>
<evidence type="ECO:0000259" key="3">
    <source>
        <dbReference type="PROSITE" id="PS50222"/>
    </source>
</evidence>
<proteinExistence type="predicted"/>
<feature type="domain" description="EF-hand" evidence="3">
    <location>
        <begin position="62"/>
        <end position="97"/>
    </location>
</feature>
<evidence type="ECO:0000256" key="2">
    <source>
        <dbReference type="ARBA" id="ARBA00022837"/>
    </source>
</evidence>
<dbReference type="GO" id="GO:0019900">
    <property type="term" value="F:kinase binding"/>
    <property type="evidence" value="ECO:0007669"/>
    <property type="project" value="InterPro"/>
</dbReference>
<dbReference type="InterPro" id="IPR018247">
    <property type="entry name" value="EF_Hand_1_Ca_BS"/>
</dbReference>
<dbReference type="PANTHER" id="PTHR23056:SF110">
    <property type="entry name" value="CALMODULIN"/>
    <property type="match status" value="1"/>
</dbReference>
<dbReference type="Pfam" id="PF13499">
    <property type="entry name" value="EF-hand_7"/>
    <property type="match status" value="1"/>
</dbReference>
<dbReference type="EMBL" id="HBIN01003410">
    <property type="protein sequence ID" value="CAE0432007.1"/>
    <property type="molecule type" value="Transcribed_RNA"/>
</dbReference>
<keyword evidence="2" id="KW-0106">Calcium</keyword>
<dbReference type="GO" id="GO:0019722">
    <property type="term" value="P:calcium-mediated signaling"/>
    <property type="evidence" value="ECO:0007669"/>
    <property type="project" value="InterPro"/>
</dbReference>
<dbReference type="PANTHER" id="PTHR23056">
    <property type="entry name" value="CALCINEURIN B"/>
    <property type="match status" value="1"/>
</dbReference>
<evidence type="ECO:0000256" key="1">
    <source>
        <dbReference type="ARBA" id="ARBA00022737"/>
    </source>
</evidence>
<dbReference type="Gene3D" id="1.10.238.10">
    <property type="entry name" value="EF-hand"/>
    <property type="match status" value="1"/>
</dbReference>
<gene>
    <name evidence="4" type="ORF">ASTO00021_LOCUS2340</name>
</gene>
<dbReference type="Pfam" id="PF13833">
    <property type="entry name" value="EF-hand_8"/>
    <property type="match status" value="1"/>
</dbReference>
<name>A0A7S3PFM7_9STRA</name>
<dbReference type="PRINTS" id="PR00450">
    <property type="entry name" value="RECOVERIN"/>
</dbReference>
<dbReference type="InterPro" id="IPR045198">
    <property type="entry name" value="CNBL1-10"/>
</dbReference>
<feature type="domain" description="EF-hand" evidence="3">
    <location>
        <begin position="99"/>
        <end position="134"/>
    </location>
</feature>
<feature type="domain" description="EF-hand" evidence="3">
    <location>
        <begin position="143"/>
        <end position="178"/>
    </location>
</feature>
<dbReference type="GO" id="GO:0005509">
    <property type="term" value="F:calcium ion binding"/>
    <property type="evidence" value="ECO:0007669"/>
    <property type="project" value="InterPro"/>
</dbReference>
<reference evidence="4" key="1">
    <citation type="submission" date="2021-01" db="EMBL/GenBank/DDBJ databases">
        <authorList>
            <person name="Corre E."/>
            <person name="Pelletier E."/>
            <person name="Niang G."/>
            <person name="Scheremetjew M."/>
            <person name="Finn R."/>
            <person name="Kale V."/>
            <person name="Holt S."/>
            <person name="Cochrane G."/>
            <person name="Meng A."/>
            <person name="Brown T."/>
            <person name="Cohen L."/>
        </authorList>
    </citation>
    <scope>NUCLEOTIDE SEQUENCE</scope>
    <source>
        <strain evidence="4">GSBS06</strain>
    </source>
</reference>
<dbReference type="InterPro" id="IPR011992">
    <property type="entry name" value="EF-hand-dom_pair"/>
</dbReference>
<dbReference type="FunFam" id="1.10.238.10:FF:000003">
    <property type="entry name" value="Calmodulin A"/>
    <property type="match status" value="1"/>
</dbReference>
<dbReference type="SUPFAM" id="SSF47473">
    <property type="entry name" value="EF-hand"/>
    <property type="match status" value="1"/>
</dbReference>
<dbReference type="AlphaFoldDB" id="A0A7S3PFM7"/>
<organism evidence="4">
    <name type="scientific">Aplanochytrium stocchinoi</name>
    <dbReference type="NCBI Taxonomy" id="215587"/>
    <lineage>
        <taxon>Eukaryota</taxon>
        <taxon>Sar</taxon>
        <taxon>Stramenopiles</taxon>
        <taxon>Bigyra</taxon>
        <taxon>Labyrinthulomycetes</taxon>
        <taxon>Thraustochytrida</taxon>
        <taxon>Thraustochytriidae</taxon>
        <taxon>Aplanochytrium</taxon>
    </lineage>
</organism>
<accession>A0A7S3PFM7</accession>
<sequence length="202" mass="23350">MGNKASGTSSLKKREIKEYMQRTHFDYNEIDALYNHFKSIASSKHDDGVIDRKEFQSALGLSESLFLDRMFQLFDDRNIGQINFTEFLSGLSILCTRGTLEEKIQFSFRIFDFDNDGKISKQELSSMLHTSLKENNVHMTTEQIGHVVDSTFNEADTNSDGFIDFEEYKRLVDSHPSILSNMTLDFKRVIDSRIEAMKMENN</sequence>
<dbReference type="InterPro" id="IPR002048">
    <property type="entry name" value="EF_hand_dom"/>
</dbReference>
<dbReference type="PROSITE" id="PS00018">
    <property type="entry name" value="EF_HAND_1"/>
    <property type="match status" value="2"/>
</dbReference>
<evidence type="ECO:0000313" key="4">
    <source>
        <dbReference type="EMBL" id="CAE0432007.1"/>
    </source>
</evidence>
<keyword evidence="1" id="KW-0677">Repeat</keyword>
<protein>
    <recommendedName>
        <fullName evidence="3">EF-hand domain-containing protein</fullName>
    </recommendedName>
</protein>